<name>A0A0J7K886_LASNI</name>
<dbReference type="InterPro" id="IPR013103">
    <property type="entry name" value="RVT_2"/>
</dbReference>
<dbReference type="AlphaFoldDB" id="A0A0J7K886"/>
<evidence type="ECO:0000313" key="4">
    <source>
        <dbReference type="Proteomes" id="UP000036403"/>
    </source>
</evidence>
<organism evidence="3 4">
    <name type="scientific">Lasius niger</name>
    <name type="common">Black garden ant</name>
    <dbReference type="NCBI Taxonomy" id="67767"/>
    <lineage>
        <taxon>Eukaryota</taxon>
        <taxon>Metazoa</taxon>
        <taxon>Ecdysozoa</taxon>
        <taxon>Arthropoda</taxon>
        <taxon>Hexapoda</taxon>
        <taxon>Insecta</taxon>
        <taxon>Pterygota</taxon>
        <taxon>Neoptera</taxon>
        <taxon>Endopterygota</taxon>
        <taxon>Hymenoptera</taxon>
        <taxon>Apocrita</taxon>
        <taxon>Aculeata</taxon>
        <taxon>Formicoidea</taxon>
        <taxon>Formicidae</taxon>
        <taxon>Formicinae</taxon>
        <taxon>Lasius</taxon>
        <taxon>Lasius</taxon>
    </lineage>
</organism>
<proteinExistence type="predicted"/>
<dbReference type="Proteomes" id="UP000036403">
    <property type="component" value="Unassembled WGS sequence"/>
</dbReference>
<evidence type="ECO:0000256" key="1">
    <source>
        <dbReference type="SAM" id="MobiDB-lite"/>
    </source>
</evidence>
<gene>
    <name evidence="3" type="ORF">RF55_14340</name>
</gene>
<dbReference type="EMBL" id="LBMM01011789">
    <property type="protein sequence ID" value="KMQ86628.1"/>
    <property type="molecule type" value="Genomic_DNA"/>
</dbReference>
<dbReference type="PaxDb" id="67767-A0A0J7K886"/>
<accession>A0A0J7K886</accession>
<comment type="caution">
    <text evidence="3">The sequence shown here is derived from an EMBL/GenBank/DDBJ whole genome shotgun (WGS) entry which is preliminary data.</text>
</comment>
<feature type="region of interest" description="Disordered" evidence="1">
    <location>
        <begin position="1"/>
        <end position="40"/>
    </location>
</feature>
<dbReference type="STRING" id="67767.A0A0J7K886"/>
<evidence type="ECO:0000259" key="2">
    <source>
        <dbReference type="Pfam" id="PF07727"/>
    </source>
</evidence>
<feature type="domain" description="Reverse transcriptase Ty1/copia-type" evidence="2">
    <location>
        <begin position="89"/>
        <end position="150"/>
    </location>
</feature>
<protein>
    <submittedName>
        <fullName evidence="3">Gag-pol polyprotein</fullName>
    </submittedName>
</protein>
<dbReference type="Pfam" id="PF07727">
    <property type="entry name" value="RVT_2"/>
    <property type="match status" value="1"/>
</dbReference>
<feature type="compositionally biased region" description="Basic and acidic residues" evidence="1">
    <location>
        <begin position="30"/>
        <end position="40"/>
    </location>
</feature>
<dbReference type="OrthoDB" id="7696924at2759"/>
<evidence type="ECO:0000313" key="3">
    <source>
        <dbReference type="EMBL" id="KMQ86628.1"/>
    </source>
</evidence>
<sequence>MEDRDVDVPQPTAEDQPEDAGEQLNNEPDTTERRLRDRSKLREPDRYCGHGYALTVDSVPMTYESAIISIDSDKWKNAMCEEIITLRKNETWTLEELPEGQRAIGFKWVYCKKRDSNGDIMRYKARLVARGFAQREGVDYFDTFAPVVRYPLECFWLLQLRKITKLHSLM</sequence>
<reference evidence="3 4" key="1">
    <citation type="submission" date="2015-04" db="EMBL/GenBank/DDBJ databases">
        <title>Lasius niger genome sequencing.</title>
        <authorList>
            <person name="Konorov E.A."/>
            <person name="Nikitin M.A."/>
            <person name="Kirill M.V."/>
            <person name="Chang P."/>
        </authorList>
    </citation>
    <scope>NUCLEOTIDE SEQUENCE [LARGE SCALE GENOMIC DNA]</scope>
    <source>
        <tissue evidence="3">Whole</tissue>
    </source>
</reference>
<keyword evidence="4" id="KW-1185">Reference proteome</keyword>